<dbReference type="Proteomes" id="UP000675781">
    <property type="component" value="Unassembled WGS sequence"/>
</dbReference>
<gene>
    <name evidence="1" type="ORF">KDL01_28095</name>
</gene>
<dbReference type="AlphaFoldDB" id="A0A941EUC8"/>
<sequence>MKEVGAMGHGIDFGEELAANHRQIRSAATIPTDAACLGQTLRRHVQLLRRHVLPAVTNGVPGGAQVAGSDEVVLSRIERELGEGSVAKRPSEHVRGRRGRREVQQPSALLDLVEVQLDWEDRVLLPLLEAEATWIVLEDLADHARLARQR</sequence>
<keyword evidence="2" id="KW-1185">Reference proteome</keyword>
<evidence type="ECO:0000313" key="1">
    <source>
        <dbReference type="EMBL" id="MBR7837171.1"/>
    </source>
</evidence>
<dbReference type="EMBL" id="JAGSOG010000185">
    <property type="protein sequence ID" value="MBR7837171.1"/>
    <property type="molecule type" value="Genomic_DNA"/>
</dbReference>
<evidence type="ECO:0000313" key="2">
    <source>
        <dbReference type="Proteomes" id="UP000675781"/>
    </source>
</evidence>
<proteinExistence type="predicted"/>
<name>A0A941EUC8_9ACTN</name>
<comment type="caution">
    <text evidence="1">The sequence shown here is derived from an EMBL/GenBank/DDBJ whole genome shotgun (WGS) entry which is preliminary data.</text>
</comment>
<organism evidence="1 2">
    <name type="scientific">Actinospica durhamensis</name>
    <dbReference type="NCBI Taxonomy" id="1508375"/>
    <lineage>
        <taxon>Bacteria</taxon>
        <taxon>Bacillati</taxon>
        <taxon>Actinomycetota</taxon>
        <taxon>Actinomycetes</taxon>
        <taxon>Catenulisporales</taxon>
        <taxon>Actinospicaceae</taxon>
        <taxon>Actinospica</taxon>
    </lineage>
</organism>
<reference evidence="1" key="1">
    <citation type="submission" date="2021-04" db="EMBL/GenBank/DDBJ databases">
        <title>Genome based classification of Actinospica acidithermotolerans sp. nov., an actinobacterium isolated from an Indonesian hot spring.</title>
        <authorList>
            <person name="Kusuma A.B."/>
            <person name="Putra K.E."/>
            <person name="Nafisah S."/>
            <person name="Loh J."/>
            <person name="Nouioui I."/>
            <person name="Goodfellow M."/>
        </authorList>
    </citation>
    <scope>NUCLEOTIDE SEQUENCE</scope>
    <source>
        <strain evidence="1">CSCA 57</strain>
    </source>
</reference>
<protein>
    <submittedName>
        <fullName evidence="1">Uncharacterized protein</fullName>
    </submittedName>
</protein>
<accession>A0A941EUC8</accession>